<evidence type="ECO:0000256" key="1">
    <source>
        <dbReference type="ARBA" id="ARBA00004651"/>
    </source>
</evidence>
<keyword evidence="11" id="KW-1185">Reference proteome</keyword>
<dbReference type="InterPro" id="IPR000045">
    <property type="entry name" value="Prepilin_IV_endopep_pep"/>
</dbReference>
<dbReference type="Gene3D" id="1.20.120.1220">
    <property type="match status" value="1"/>
</dbReference>
<dbReference type="GO" id="GO:0004190">
    <property type="term" value="F:aspartic-type endopeptidase activity"/>
    <property type="evidence" value="ECO:0007669"/>
    <property type="project" value="InterPro"/>
</dbReference>
<dbReference type="InterPro" id="IPR009655">
    <property type="entry name" value="Preflagellin_peptidase_C"/>
</dbReference>
<dbReference type="Proteomes" id="UP000322983">
    <property type="component" value="Chromosome"/>
</dbReference>
<evidence type="ECO:0000313" key="11">
    <source>
        <dbReference type="Proteomes" id="UP000322983"/>
    </source>
</evidence>
<evidence type="ECO:0000256" key="3">
    <source>
        <dbReference type="ARBA" id="ARBA00022692"/>
    </source>
</evidence>
<dbReference type="EMBL" id="AP018930">
    <property type="protein sequence ID" value="BBG27374.1"/>
    <property type="molecule type" value="Genomic_DNA"/>
</dbReference>
<dbReference type="STRING" id="1294262.GCA_001316085_00087"/>
<dbReference type="Gene3D" id="6.10.250.3240">
    <property type="match status" value="1"/>
</dbReference>
<organism evidence="10 12">
    <name type="scientific">Sulfuracidifex tepidarius</name>
    <dbReference type="NCBI Taxonomy" id="1294262"/>
    <lineage>
        <taxon>Archaea</taxon>
        <taxon>Thermoproteota</taxon>
        <taxon>Thermoprotei</taxon>
        <taxon>Sulfolobales</taxon>
        <taxon>Sulfolobaceae</taxon>
        <taxon>Sulfuracidifex</taxon>
    </lineage>
</organism>
<reference evidence="10 11" key="2">
    <citation type="journal article" date="2020" name="Int. J. Syst. Evol. Microbiol.">
        <title>Sulfuracidifex tepidarius gen. nov., sp. nov. and transfer of Sulfolobus metallicus Huber and Stetter 1992 to the genus Sulfuracidifex as Sulfuracidifex metallicus comb. nov.</title>
        <authorList>
            <person name="Itoh T."/>
            <person name="Miura T."/>
            <person name="Sakai H.D."/>
            <person name="Kato S."/>
            <person name="Ohkuma M."/>
            <person name="Takashina T."/>
        </authorList>
    </citation>
    <scope>NUCLEOTIDE SEQUENCE</scope>
    <source>
        <strain evidence="9 11">IC-006</strain>
        <strain evidence="10">IC-007</strain>
    </source>
</reference>
<evidence type="ECO:0000313" key="12">
    <source>
        <dbReference type="Proteomes" id="UP000325030"/>
    </source>
</evidence>
<accession>A0A510DWJ4</accession>
<dbReference type="Pfam" id="PF01478">
    <property type="entry name" value="Peptidase_A24"/>
    <property type="match status" value="1"/>
</dbReference>
<gene>
    <name evidence="9" type="ORF">IC006_1915</name>
    <name evidence="10" type="ORF">IC007_1923</name>
</gene>
<dbReference type="Pfam" id="PF06847">
    <property type="entry name" value="Arc_PepC_II"/>
    <property type="match status" value="1"/>
</dbReference>
<dbReference type="GeneID" id="41718257"/>
<evidence type="ECO:0000256" key="4">
    <source>
        <dbReference type="ARBA" id="ARBA00022989"/>
    </source>
</evidence>
<dbReference type="AlphaFoldDB" id="A0A510E4F0"/>
<comment type="subcellular location">
    <subcellularLocation>
        <location evidence="1">Cell membrane</location>
        <topology evidence="1">Multi-pass membrane protein</topology>
    </subcellularLocation>
</comment>
<feature type="domain" description="Prepilin type IV endopeptidase peptidase" evidence="7">
    <location>
        <begin position="11"/>
        <end position="119"/>
    </location>
</feature>
<evidence type="ECO:0000256" key="5">
    <source>
        <dbReference type="ARBA" id="ARBA00023136"/>
    </source>
</evidence>
<dbReference type="GO" id="GO:0005886">
    <property type="term" value="C:plasma membrane"/>
    <property type="evidence" value="ECO:0007669"/>
    <property type="project" value="UniProtKB-SubCell"/>
</dbReference>
<dbReference type="RefSeq" id="WP_054845175.1">
    <property type="nucleotide sequence ID" value="NZ_AP018929.1"/>
</dbReference>
<sequence length="240" mass="27566">MDALNILQVLLSLVMLAHTSYLDIKYREVNPLIWVFYSPLVIFGFLNFHYLNLFLFAYSYIITSIVILVFYYLSLLGGADLFLLIILNLANAHMNTLMGDSFLISEGIEPLIVLIYSLVPITIAGLINVLRNYRYTPQNFNLKNRLLLAFSGKQITVKKFLGSKFVFPLTEIDPEGKKQIRLSFSIDEDDSEWRKKFKELLDSGVLREEDKIWVAWGVPVIPFILLGYSVLLIIGFPPFL</sequence>
<keyword evidence="4 6" id="KW-1133">Transmembrane helix</keyword>
<keyword evidence="2" id="KW-1003">Cell membrane</keyword>
<dbReference type="PANTHER" id="PTHR36506">
    <property type="entry name" value="PREFLAGELLIN PEPTIDASE"/>
    <property type="match status" value="1"/>
</dbReference>
<evidence type="ECO:0000259" key="8">
    <source>
        <dbReference type="Pfam" id="PF06847"/>
    </source>
</evidence>
<feature type="transmembrane region" description="Helical" evidence="6">
    <location>
        <begin position="213"/>
        <end position="236"/>
    </location>
</feature>
<accession>A0A510E4F0</accession>
<feature type="transmembrane region" description="Helical" evidence="6">
    <location>
        <begin position="32"/>
        <end position="58"/>
    </location>
</feature>
<reference evidence="12" key="1">
    <citation type="submission" date="2018-09" db="EMBL/GenBank/DDBJ databases">
        <title>Complete Genome Sequencing of Sulfolobus sp. JCM 16834.</title>
        <authorList>
            <person name="Kato S."/>
            <person name="Itoh T."/>
            <person name="Ohkuma M."/>
        </authorList>
    </citation>
    <scope>NUCLEOTIDE SEQUENCE [LARGE SCALE GENOMIC DNA]</scope>
    <source>
        <strain evidence="12">IC-007</strain>
    </source>
</reference>
<evidence type="ECO:0000313" key="9">
    <source>
        <dbReference type="EMBL" id="BBG24586.1"/>
    </source>
</evidence>
<evidence type="ECO:0000313" key="10">
    <source>
        <dbReference type="EMBL" id="BBG27374.1"/>
    </source>
</evidence>
<dbReference type="InterPro" id="IPR052218">
    <property type="entry name" value="Preflagellin_Peptidase"/>
</dbReference>
<evidence type="ECO:0000259" key="7">
    <source>
        <dbReference type="Pfam" id="PF01478"/>
    </source>
</evidence>
<keyword evidence="5 6" id="KW-0472">Membrane</keyword>
<feature type="transmembrane region" description="Helical" evidence="6">
    <location>
        <begin position="65"/>
        <end position="90"/>
    </location>
</feature>
<dbReference type="KEGG" id="step:IC006_1915"/>
<feature type="domain" description="Preflagellin peptidase C-terminal" evidence="8">
    <location>
        <begin position="145"/>
        <end position="235"/>
    </location>
</feature>
<dbReference type="Proteomes" id="UP000325030">
    <property type="component" value="Chromosome"/>
</dbReference>
<dbReference type="EMBL" id="AP018929">
    <property type="protein sequence ID" value="BBG24586.1"/>
    <property type="molecule type" value="Genomic_DNA"/>
</dbReference>
<evidence type="ECO:0000256" key="6">
    <source>
        <dbReference type="SAM" id="Phobius"/>
    </source>
</evidence>
<keyword evidence="3 6" id="KW-0812">Transmembrane</keyword>
<protein>
    <submittedName>
        <fullName evidence="10">Uncharacterized protein</fullName>
    </submittedName>
</protein>
<dbReference type="PANTHER" id="PTHR36506:SF1">
    <property type="entry name" value="PREFLAGELLIN PEPTIDASE"/>
    <property type="match status" value="1"/>
</dbReference>
<proteinExistence type="predicted"/>
<name>A0A510E4F0_9CREN</name>
<evidence type="ECO:0000256" key="2">
    <source>
        <dbReference type="ARBA" id="ARBA00022475"/>
    </source>
</evidence>
<feature type="transmembrane region" description="Helical" evidence="6">
    <location>
        <begin position="110"/>
        <end position="130"/>
    </location>
</feature>